<evidence type="ECO:0000259" key="1">
    <source>
        <dbReference type="PROSITE" id="PS51671"/>
    </source>
</evidence>
<dbReference type="PANTHER" id="PTHR34875">
    <property type="entry name" value="UPF0237 PROTEIN MJ1558"/>
    <property type="match status" value="1"/>
</dbReference>
<reference evidence="2" key="1">
    <citation type="journal article" date="2020" name="mSystems">
        <title>Genome- and Community-Level Interaction Insights into Carbon Utilization and Element Cycling Functions of Hydrothermarchaeota in Hydrothermal Sediment.</title>
        <authorList>
            <person name="Zhou Z."/>
            <person name="Liu Y."/>
            <person name="Xu W."/>
            <person name="Pan J."/>
            <person name="Luo Z.H."/>
            <person name="Li M."/>
        </authorList>
    </citation>
    <scope>NUCLEOTIDE SEQUENCE [LARGE SCALE GENOMIC DNA]</scope>
    <source>
        <strain evidence="2">HyVt-458</strain>
    </source>
</reference>
<feature type="domain" description="ACT" evidence="1">
    <location>
        <begin position="1"/>
        <end position="74"/>
    </location>
</feature>
<dbReference type="Pfam" id="PF13740">
    <property type="entry name" value="ACT_6"/>
    <property type="match status" value="2"/>
</dbReference>
<accession>A0A831WD86</accession>
<feature type="domain" description="ACT" evidence="1">
    <location>
        <begin position="87"/>
        <end position="165"/>
    </location>
</feature>
<name>A0A831WD86_9GAMM</name>
<organism evidence="2">
    <name type="scientific">Thiolapillus brandeum</name>
    <dbReference type="NCBI Taxonomy" id="1076588"/>
    <lineage>
        <taxon>Bacteria</taxon>
        <taxon>Pseudomonadati</taxon>
        <taxon>Pseudomonadota</taxon>
        <taxon>Gammaproteobacteria</taxon>
        <taxon>Chromatiales</taxon>
        <taxon>Sedimenticolaceae</taxon>
        <taxon>Thiolapillus</taxon>
    </lineage>
</organism>
<dbReference type="PANTHER" id="PTHR34875:SF6">
    <property type="entry name" value="UPF0237 PROTEIN MJ1558"/>
    <property type="match status" value="1"/>
</dbReference>
<dbReference type="InterPro" id="IPR002912">
    <property type="entry name" value="ACT_dom"/>
</dbReference>
<sequence length="168" mass="17608">MLTVTGEDKPGIVARITRTLFDRGMHLGEASMLRLGGNFTIMMMVAGEMDAQALEEALSQVAAELGLSLHIDPMQGGLHRHVPPNFIVRVSGADKAGIVAKVTGVLAQDGFNILGLDSDVAGSEDKPVYIMQIAGIASVPLETLEASLSGLRSEGIDVNVSPVEMLVG</sequence>
<dbReference type="InterPro" id="IPR045865">
    <property type="entry name" value="ACT-like_dom_sf"/>
</dbReference>
<protein>
    <submittedName>
        <fullName evidence="2">Amino acid-binding protein</fullName>
    </submittedName>
</protein>
<comment type="caution">
    <text evidence="2">The sequence shown here is derived from an EMBL/GenBank/DDBJ whole genome shotgun (WGS) entry which is preliminary data.</text>
</comment>
<dbReference type="Proteomes" id="UP000886339">
    <property type="component" value="Unassembled WGS sequence"/>
</dbReference>
<dbReference type="AlphaFoldDB" id="A0A831WD86"/>
<dbReference type="Gene3D" id="3.30.70.260">
    <property type="match status" value="2"/>
</dbReference>
<gene>
    <name evidence="2" type="ORF">ENJ12_08335</name>
</gene>
<evidence type="ECO:0000313" key="2">
    <source>
        <dbReference type="EMBL" id="HEC06844.1"/>
    </source>
</evidence>
<dbReference type="SUPFAM" id="SSF55021">
    <property type="entry name" value="ACT-like"/>
    <property type="match status" value="2"/>
</dbReference>
<dbReference type="PROSITE" id="PS51671">
    <property type="entry name" value="ACT"/>
    <property type="match status" value="2"/>
</dbReference>
<proteinExistence type="predicted"/>
<dbReference type="EMBL" id="DRLF01000291">
    <property type="protein sequence ID" value="HEC06844.1"/>
    <property type="molecule type" value="Genomic_DNA"/>
</dbReference>
<dbReference type="InterPro" id="IPR050990">
    <property type="entry name" value="UPF0237/GcvR_regulator"/>
</dbReference>